<dbReference type="GeneID" id="39984314"/>
<dbReference type="GO" id="GO:0005741">
    <property type="term" value="C:mitochondrial outer membrane"/>
    <property type="evidence" value="ECO:0007669"/>
    <property type="project" value="UniProtKB-SubCell"/>
</dbReference>
<reference evidence="7 8" key="1">
    <citation type="submission" date="2017-03" db="EMBL/GenBank/DDBJ databases">
        <title>An alternative strategy for trypanosome survival in the mammalian bloodstream revealed through genome and transcriptome analysis of the ubiquitous bovine parasite Trypanosoma (Megatrypanum) theileri.</title>
        <authorList>
            <person name="Kelly S."/>
            <person name="Ivens A."/>
            <person name="Mott A."/>
            <person name="O'Neill E."/>
            <person name="Emms D."/>
            <person name="Macleod O."/>
            <person name="Voorheis P."/>
            <person name="Matthews J."/>
            <person name="Matthews K."/>
            <person name="Carrington M."/>
        </authorList>
    </citation>
    <scope>NUCLEOTIDE SEQUENCE [LARGE SCALE GENOMIC DNA]</scope>
    <source>
        <strain evidence="7">Edinburgh</strain>
    </source>
</reference>
<dbReference type="AlphaFoldDB" id="A0A1X0NZZ7"/>
<protein>
    <submittedName>
        <fullName evidence="7">Putative Tob55</fullName>
    </submittedName>
</protein>
<dbReference type="VEuPathDB" id="TriTrypDB:TM35_000092950"/>
<evidence type="ECO:0000256" key="1">
    <source>
        <dbReference type="ARBA" id="ARBA00004374"/>
    </source>
</evidence>
<evidence type="ECO:0000313" key="7">
    <source>
        <dbReference type="EMBL" id="ORC90245.1"/>
    </source>
</evidence>
<evidence type="ECO:0000256" key="3">
    <source>
        <dbReference type="ARBA" id="ARBA00022452"/>
    </source>
</evidence>
<evidence type="ECO:0000256" key="2">
    <source>
        <dbReference type="ARBA" id="ARBA00010913"/>
    </source>
</evidence>
<comment type="subcellular location">
    <subcellularLocation>
        <location evidence="1">Mitochondrion outer membrane</location>
        <topology evidence="1">Multi-pass membrane protein</topology>
    </subcellularLocation>
</comment>
<evidence type="ECO:0000259" key="6">
    <source>
        <dbReference type="Pfam" id="PF01103"/>
    </source>
</evidence>
<gene>
    <name evidence="7" type="ORF">TM35_000092950</name>
</gene>
<comment type="caution">
    <text evidence="7">The sequence shown here is derived from an EMBL/GenBank/DDBJ whole genome shotgun (WGS) entry which is preliminary data.</text>
</comment>
<evidence type="ECO:0000256" key="4">
    <source>
        <dbReference type="ARBA" id="ARBA00022692"/>
    </source>
</evidence>
<dbReference type="RefSeq" id="XP_028884311.1">
    <property type="nucleotide sequence ID" value="XM_029024534.1"/>
</dbReference>
<dbReference type="OrthoDB" id="1724197at2759"/>
<feature type="domain" description="Bacterial surface antigen (D15)" evidence="6">
    <location>
        <begin position="259"/>
        <end position="457"/>
    </location>
</feature>
<dbReference type="Gene3D" id="2.40.160.50">
    <property type="entry name" value="membrane protein fhac: a member of the omp85/tpsb transporter family"/>
    <property type="match status" value="1"/>
</dbReference>
<dbReference type="Pfam" id="PF01103">
    <property type="entry name" value="Omp85"/>
    <property type="match status" value="1"/>
</dbReference>
<dbReference type="STRING" id="67003.A0A1X0NZZ7"/>
<keyword evidence="4" id="KW-0812">Transmembrane</keyword>
<dbReference type="EMBL" id="NBCO01000009">
    <property type="protein sequence ID" value="ORC90245.1"/>
    <property type="molecule type" value="Genomic_DNA"/>
</dbReference>
<dbReference type="PANTHER" id="PTHR12815">
    <property type="entry name" value="SORTING AND ASSEMBLY MACHINERY SAMM50 PROTEIN FAMILY MEMBER"/>
    <property type="match status" value="1"/>
</dbReference>
<keyword evidence="8" id="KW-1185">Reference proteome</keyword>
<dbReference type="InterPro" id="IPR000184">
    <property type="entry name" value="Bac_surfAg_D15"/>
</dbReference>
<proteinExistence type="inferred from homology"/>
<dbReference type="InterPro" id="IPR039910">
    <property type="entry name" value="D15-like"/>
</dbReference>
<evidence type="ECO:0000313" key="8">
    <source>
        <dbReference type="Proteomes" id="UP000192257"/>
    </source>
</evidence>
<sequence length="479" mass="53693">MNNQGEVSVLSQEVNIAEDDINKVLDVPIRTHVRMRGIEKIHPRVISRDLEAIKRSETIAEITNNMNEAKTRWTHMGFFRSVKFNLEPTFDGEANDVCVHIDVEESRPTKSIGVFTTETIVPELTFSLENIFGARYSLTGNYVPPTSRTHAISFSVRSNVPFLGQTAEYYIGERSENKTFHPASSEKVEEIRATSKNEKNGFSSELSIGFQRRLLVSKEKRKLSNDLLDDFKKTLKGFIRHDLALSNAEYHADPFLCNMYPLPINGGQLSLKNELAGGPLGGQFTFIKSELQTAKYWPLGPFFSFQWNLKLAGIWSYNQGRIPLNDRLFLSSCHVRGFKSIGPSTIENVKKEGGRFAATGGNALWATSMSINFPFLFFPNNGMAAMHLFANIGNLKMVKSHIELMDIGEWLRTSAASMGLGIVVTRIPLFGVAPNGRLELNFSVPVGIDKTGNIRFENGNKNLFDRIKFGLTWSSAFSM</sequence>
<keyword evidence="5" id="KW-0472">Membrane</keyword>
<dbReference type="Proteomes" id="UP000192257">
    <property type="component" value="Unassembled WGS sequence"/>
</dbReference>
<accession>A0A1X0NZZ7</accession>
<organism evidence="7 8">
    <name type="scientific">Trypanosoma theileri</name>
    <dbReference type="NCBI Taxonomy" id="67003"/>
    <lineage>
        <taxon>Eukaryota</taxon>
        <taxon>Discoba</taxon>
        <taxon>Euglenozoa</taxon>
        <taxon>Kinetoplastea</taxon>
        <taxon>Metakinetoplastina</taxon>
        <taxon>Trypanosomatida</taxon>
        <taxon>Trypanosomatidae</taxon>
        <taxon>Trypanosoma</taxon>
    </lineage>
</organism>
<name>A0A1X0NZZ7_9TRYP</name>
<comment type="similarity">
    <text evidence="2">Belongs to the SAM50/omp85 family.</text>
</comment>
<dbReference type="PANTHER" id="PTHR12815:SF18">
    <property type="entry name" value="SORTING AND ASSEMBLY MACHINERY COMPONENT 50 HOMOLOG"/>
    <property type="match status" value="1"/>
</dbReference>
<keyword evidence="3" id="KW-1134">Transmembrane beta strand</keyword>
<evidence type="ECO:0000256" key="5">
    <source>
        <dbReference type="ARBA" id="ARBA00023136"/>
    </source>
</evidence>